<organism evidence="2 3">
    <name type="scientific">Aplosporella prunicola CBS 121167</name>
    <dbReference type="NCBI Taxonomy" id="1176127"/>
    <lineage>
        <taxon>Eukaryota</taxon>
        <taxon>Fungi</taxon>
        <taxon>Dikarya</taxon>
        <taxon>Ascomycota</taxon>
        <taxon>Pezizomycotina</taxon>
        <taxon>Dothideomycetes</taxon>
        <taxon>Dothideomycetes incertae sedis</taxon>
        <taxon>Botryosphaeriales</taxon>
        <taxon>Aplosporellaceae</taxon>
        <taxon>Aplosporella</taxon>
    </lineage>
</organism>
<accession>A0A6A6AZK7</accession>
<name>A0A6A6AZK7_9PEZI</name>
<gene>
    <name evidence="2" type="ORF">K452DRAFT_312994</name>
</gene>
<feature type="region of interest" description="Disordered" evidence="1">
    <location>
        <begin position="1"/>
        <end position="25"/>
    </location>
</feature>
<proteinExistence type="predicted"/>
<evidence type="ECO:0000313" key="3">
    <source>
        <dbReference type="Proteomes" id="UP000799438"/>
    </source>
</evidence>
<dbReference type="AlphaFoldDB" id="A0A6A6AZK7"/>
<feature type="region of interest" description="Disordered" evidence="1">
    <location>
        <begin position="78"/>
        <end position="131"/>
    </location>
</feature>
<reference evidence="2" key="1">
    <citation type="journal article" date="2020" name="Stud. Mycol.">
        <title>101 Dothideomycetes genomes: a test case for predicting lifestyles and emergence of pathogens.</title>
        <authorList>
            <person name="Haridas S."/>
            <person name="Albert R."/>
            <person name="Binder M."/>
            <person name="Bloem J."/>
            <person name="Labutti K."/>
            <person name="Salamov A."/>
            <person name="Andreopoulos B."/>
            <person name="Baker S."/>
            <person name="Barry K."/>
            <person name="Bills G."/>
            <person name="Bluhm B."/>
            <person name="Cannon C."/>
            <person name="Castanera R."/>
            <person name="Culley D."/>
            <person name="Daum C."/>
            <person name="Ezra D."/>
            <person name="Gonzalez J."/>
            <person name="Henrissat B."/>
            <person name="Kuo A."/>
            <person name="Liang C."/>
            <person name="Lipzen A."/>
            <person name="Lutzoni F."/>
            <person name="Magnuson J."/>
            <person name="Mondo S."/>
            <person name="Nolan M."/>
            <person name="Ohm R."/>
            <person name="Pangilinan J."/>
            <person name="Park H.-J."/>
            <person name="Ramirez L."/>
            <person name="Alfaro M."/>
            <person name="Sun H."/>
            <person name="Tritt A."/>
            <person name="Yoshinaga Y."/>
            <person name="Zwiers L.-H."/>
            <person name="Turgeon B."/>
            <person name="Goodwin S."/>
            <person name="Spatafora J."/>
            <person name="Crous P."/>
            <person name="Grigoriev I."/>
        </authorList>
    </citation>
    <scope>NUCLEOTIDE SEQUENCE</scope>
    <source>
        <strain evidence="2">CBS 121167</strain>
    </source>
</reference>
<dbReference type="EMBL" id="ML995515">
    <property type="protein sequence ID" value="KAF2136623.1"/>
    <property type="molecule type" value="Genomic_DNA"/>
</dbReference>
<keyword evidence="3" id="KW-1185">Reference proteome</keyword>
<sequence length="190" mass="20025">MSSRPGAGPADRGARPWSGGEREQEVAMVFASGGTGTAFAQLGGGCSDCRCITQPNPKSRASEGGRMKHVCALFLSIPDTPTPRSSARRPARTAHARPGDERYPADAWPRSLQNNASPARSGMRRAQHAPRRLDEDLSAVGAAASLCHETRLRGRSGGESFVQLLLSQWAADQMGPDAPVSSSTAAFVRG</sequence>
<dbReference type="RefSeq" id="XP_033392341.1">
    <property type="nucleotide sequence ID" value="XM_033543613.1"/>
</dbReference>
<dbReference type="GeneID" id="54301110"/>
<evidence type="ECO:0000313" key="2">
    <source>
        <dbReference type="EMBL" id="KAF2136623.1"/>
    </source>
</evidence>
<feature type="compositionally biased region" description="Basic residues" evidence="1">
    <location>
        <begin position="86"/>
        <end position="95"/>
    </location>
</feature>
<evidence type="ECO:0000256" key="1">
    <source>
        <dbReference type="SAM" id="MobiDB-lite"/>
    </source>
</evidence>
<dbReference type="Proteomes" id="UP000799438">
    <property type="component" value="Unassembled WGS sequence"/>
</dbReference>
<protein>
    <submittedName>
        <fullName evidence="2">Uncharacterized protein</fullName>
    </submittedName>
</protein>